<dbReference type="VEuPathDB" id="FungiDB:RhiirA1_543343"/>
<feature type="region of interest" description="Disordered" evidence="1">
    <location>
        <begin position="233"/>
        <end position="348"/>
    </location>
</feature>
<accession>A0A2N0QPF7</accession>
<proteinExistence type="predicted"/>
<reference evidence="2 3" key="1">
    <citation type="submission" date="2017-10" db="EMBL/GenBank/DDBJ databases">
        <title>Extensive intraspecific genome diversity in a model arbuscular mycorrhizal fungus.</title>
        <authorList>
            <person name="Chen E.C.H."/>
            <person name="Morin E."/>
            <person name="Baudet D."/>
            <person name="Noel J."/>
            <person name="Ndikumana S."/>
            <person name="Charron P."/>
            <person name="St-Onge C."/>
            <person name="Giorgi J."/>
            <person name="Grigoriev I.V."/>
            <person name="Roux C."/>
            <person name="Martin F.M."/>
            <person name="Corradi N."/>
        </authorList>
    </citation>
    <scope>NUCLEOTIDE SEQUENCE [LARGE SCALE GENOMIC DNA]</scope>
    <source>
        <strain evidence="2 3">A1</strain>
    </source>
</reference>
<comment type="caution">
    <text evidence="2">The sequence shown here is derived from an EMBL/GenBank/DDBJ whole genome shotgun (WGS) entry which is preliminary data.</text>
</comment>
<feature type="compositionally biased region" description="Acidic residues" evidence="1">
    <location>
        <begin position="1"/>
        <end position="11"/>
    </location>
</feature>
<feature type="compositionally biased region" description="Polar residues" evidence="1">
    <location>
        <begin position="19"/>
        <end position="38"/>
    </location>
</feature>
<dbReference type="EMBL" id="LLXH01004899">
    <property type="protein sequence ID" value="PKC52943.1"/>
    <property type="molecule type" value="Genomic_DNA"/>
</dbReference>
<feature type="region of interest" description="Disordered" evidence="1">
    <location>
        <begin position="1"/>
        <end position="92"/>
    </location>
</feature>
<name>A0A2N0QPF7_9GLOM</name>
<dbReference type="AlphaFoldDB" id="A0A2N0QPF7"/>
<evidence type="ECO:0000313" key="3">
    <source>
        <dbReference type="Proteomes" id="UP000232688"/>
    </source>
</evidence>
<organism evidence="2 3">
    <name type="scientific">Rhizophagus irregularis</name>
    <dbReference type="NCBI Taxonomy" id="588596"/>
    <lineage>
        <taxon>Eukaryota</taxon>
        <taxon>Fungi</taxon>
        <taxon>Fungi incertae sedis</taxon>
        <taxon>Mucoromycota</taxon>
        <taxon>Glomeromycotina</taxon>
        <taxon>Glomeromycetes</taxon>
        <taxon>Glomerales</taxon>
        <taxon>Glomeraceae</taxon>
        <taxon>Rhizophagus</taxon>
    </lineage>
</organism>
<gene>
    <name evidence="2" type="ORF">RhiirA1_543343</name>
</gene>
<feature type="compositionally biased region" description="Low complexity" evidence="1">
    <location>
        <begin position="284"/>
        <end position="293"/>
    </location>
</feature>
<sequence>MEEDYVADDQTADVGVDGPSSSPQQNISGENTLTSSPKKSAAPTAPSHVASSGNVDASMHAPSNKDLQQPPNASPNLDTNSAPDGDQTPDPVVTFAITRDDFQAAAAPNAAPESLKKFPTNKALIEAVNNLFLETYESFTGKARMTGSGEAKRLVIHFHTAEARDLCVGSSHPEFPDLIFHAHDPRQLRSNEDLRAIQTVSFQGKVLFWSSPDNTNKLCHRCGKLGCAPNFCPLKQTRGRSRTRDPVAKLKERFNVNQPRRSNSNTANARSRSRSRSKSKDRSASNSGRVNNTSHDRNNNDNNHNKTPPITSQRARHNSKERSVSFSSSSCSTARPLPRQTPNSALSPDDANNILNLLRELQCEVANFHKRISALELADQRMTRIESHLGLDPLLTSNDPEPDLMQEDAPITHVPLNIQSSAKSTLAPKSILARPSPTFTSIPNTSLPSSHLSPNAPPFTPISSTHEEIIDLKNSRVAIESKLDLLTGHIKQFIGSLGGAPPEQADSASSV</sequence>
<feature type="compositionally biased region" description="Low complexity" evidence="1">
    <location>
        <begin position="260"/>
        <end position="270"/>
    </location>
</feature>
<dbReference type="Proteomes" id="UP000232688">
    <property type="component" value="Unassembled WGS sequence"/>
</dbReference>
<feature type="compositionally biased region" description="Polar residues" evidence="1">
    <location>
        <begin position="65"/>
        <end position="82"/>
    </location>
</feature>
<protein>
    <submittedName>
        <fullName evidence="2">Uncharacterized protein</fullName>
    </submittedName>
</protein>
<dbReference type="VEuPathDB" id="FungiDB:FUN_005056"/>
<dbReference type="VEuPathDB" id="FungiDB:FUN_021986"/>
<reference evidence="2 3" key="2">
    <citation type="submission" date="2017-10" db="EMBL/GenBank/DDBJ databases">
        <title>Genome analyses suggest a sexual origin of heterokaryosis in a supposedly ancient asexual fungus.</title>
        <authorList>
            <person name="Corradi N."/>
            <person name="Sedzielewska K."/>
            <person name="Noel J."/>
            <person name="Charron P."/>
            <person name="Farinelli L."/>
            <person name="Marton T."/>
            <person name="Kruger M."/>
            <person name="Pelin A."/>
            <person name="Brachmann A."/>
            <person name="Corradi N."/>
        </authorList>
    </citation>
    <scope>NUCLEOTIDE SEQUENCE [LARGE SCALE GENOMIC DNA]</scope>
    <source>
        <strain evidence="2 3">A1</strain>
    </source>
</reference>
<dbReference type="VEuPathDB" id="FungiDB:RhiirFUN_018136"/>
<evidence type="ECO:0000256" key="1">
    <source>
        <dbReference type="SAM" id="MobiDB-lite"/>
    </source>
</evidence>
<feature type="compositionally biased region" description="Basic and acidic residues" evidence="1">
    <location>
        <begin position="242"/>
        <end position="254"/>
    </location>
</feature>
<evidence type="ECO:0000313" key="2">
    <source>
        <dbReference type="EMBL" id="PKC52943.1"/>
    </source>
</evidence>